<dbReference type="AlphaFoldDB" id="A0A2I9DI99"/>
<evidence type="ECO:0000313" key="2">
    <source>
        <dbReference type="Proteomes" id="UP000236569"/>
    </source>
</evidence>
<name>A0A2I9DI99_9DEIO</name>
<accession>A0A2I9DI99</accession>
<evidence type="ECO:0000313" key="1">
    <source>
        <dbReference type="EMBL" id="GBF04441.1"/>
    </source>
</evidence>
<proteinExistence type="predicted"/>
<sequence>MTLPDSLRAQTVLADLQTIVALAENDTGLRVVSVTVDLLAVTSRSGGAGVPEPVTKLVPKDFLTGDMTRADTQRLTFVLKRRGAAPHFDALPAHLKEATRIVRTGLQALAGLEASFEASAKIEFRFELTSEGKFNFILKVGAKSVDTHTVTLEVTPTA</sequence>
<reference evidence="2" key="1">
    <citation type="submission" date="2018-01" db="EMBL/GenBank/DDBJ databases">
        <title>Draft Genome Sequence of the Radioresistant Bacterium Deinococcus aerius TR0125, Isolated from the Higher Atmosphere above Japan.</title>
        <authorList>
            <person name="Satoh K."/>
            <person name="Arai H."/>
            <person name="Sanzen T."/>
            <person name="Kawaguchi Y."/>
            <person name="Hayashi H."/>
            <person name="Yokobori S."/>
            <person name="Yamagishi A."/>
            <person name="Oono Y."/>
            <person name="Narumi I."/>
        </authorList>
    </citation>
    <scope>NUCLEOTIDE SEQUENCE [LARGE SCALE GENOMIC DNA]</scope>
    <source>
        <strain evidence="2">TR0125</strain>
    </source>
</reference>
<protein>
    <submittedName>
        <fullName evidence="1">Uncharacterized protein</fullName>
    </submittedName>
</protein>
<dbReference type="Proteomes" id="UP000236569">
    <property type="component" value="Unassembled WGS sequence"/>
</dbReference>
<dbReference type="EMBL" id="BFAG01000002">
    <property type="protein sequence ID" value="GBF04441.1"/>
    <property type="molecule type" value="Genomic_DNA"/>
</dbReference>
<keyword evidence="2" id="KW-1185">Reference proteome</keyword>
<gene>
    <name evidence="1" type="ORF">DAERI_020038</name>
</gene>
<organism evidence="1 2">
    <name type="scientific">Deinococcus aerius</name>
    <dbReference type="NCBI Taxonomy" id="200253"/>
    <lineage>
        <taxon>Bacteria</taxon>
        <taxon>Thermotogati</taxon>
        <taxon>Deinococcota</taxon>
        <taxon>Deinococci</taxon>
        <taxon>Deinococcales</taxon>
        <taxon>Deinococcaceae</taxon>
        <taxon>Deinococcus</taxon>
    </lineage>
</organism>
<dbReference type="OrthoDB" id="66030at2"/>
<comment type="caution">
    <text evidence="1">The sequence shown here is derived from an EMBL/GenBank/DDBJ whole genome shotgun (WGS) entry which is preliminary data.</text>
</comment>
<dbReference type="RefSeq" id="WP_103128014.1">
    <property type="nucleotide sequence ID" value="NZ_BFAG01000002.1"/>
</dbReference>